<sequence length="207" mass="23035">MWRTLMVMFPVHALRTEVGDAESVDQSGYSLPRRCSNGYFSSSHCCSCSEINGQRFEPELGAEIDTCEWVTKDGVVHGKPCCAVWAVDCQEEEPQFQRGLNRDCIVTKEECANSECSDVYKELASARHALAKAKRDRPQRKSWEEQGIVNGKSNSPWMCPCACGNIVDLDPKQMTCKSLNEKAIVCPSVRACCSDLVDCDADAPWPK</sequence>
<evidence type="ECO:0000313" key="2">
    <source>
        <dbReference type="EMBL" id="CAE7735566.1"/>
    </source>
</evidence>
<gene>
    <name evidence="2" type="ORF">SNEC2469_LOCUS21262</name>
</gene>
<name>A0A812XH77_9DINO</name>
<dbReference type="EMBL" id="CAJNJA010037585">
    <property type="protein sequence ID" value="CAE7735566.1"/>
    <property type="molecule type" value="Genomic_DNA"/>
</dbReference>
<dbReference type="Proteomes" id="UP000601435">
    <property type="component" value="Unassembled WGS sequence"/>
</dbReference>
<evidence type="ECO:0000256" key="1">
    <source>
        <dbReference type="SAM" id="SignalP"/>
    </source>
</evidence>
<dbReference type="OrthoDB" id="420374at2759"/>
<organism evidence="2 3">
    <name type="scientific">Symbiodinium necroappetens</name>
    <dbReference type="NCBI Taxonomy" id="1628268"/>
    <lineage>
        <taxon>Eukaryota</taxon>
        <taxon>Sar</taxon>
        <taxon>Alveolata</taxon>
        <taxon>Dinophyceae</taxon>
        <taxon>Suessiales</taxon>
        <taxon>Symbiodiniaceae</taxon>
        <taxon>Symbiodinium</taxon>
    </lineage>
</organism>
<dbReference type="AlphaFoldDB" id="A0A812XH77"/>
<accession>A0A812XH77</accession>
<evidence type="ECO:0000313" key="3">
    <source>
        <dbReference type="Proteomes" id="UP000601435"/>
    </source>
</evidence>
<feature type="non-terminal residue" evidence="2">
    <location>
        <position position="207"/>
    </location>
</feature>
<keyword evidence="3" id="KW-1185">Reference proteome</keyword>
<proteinExistence type="predicted"/>
<comment type="caution">
    <text evidence="2">The sequence shown here is derived from an EMBL/GenBank/DDBJ whole genome shotgun (WGS) entry which is preliminary data.</text>
</comment>
<reference evidence="2" key="1">
    <citation type="submission" date="2021-02" db="EMBL/GenBank/DDBJ databases">
        <authorList>
            <person name="Dougan E. K."/>
            <person name="Rhodes N."/>
            <person name="Thang M."/>
            <person name="Chan C."/>
        </authorList>
    </citation>
    <scope>NUCLEOTIDE SEQUENCE</scope>
</reference>
<feature type="chain" id="PRO_5032501452" evidence="1">
    <location>
        <begin position="22"/>
        <end position="207"/>
    </location>
</feature>
<keyword evidence="1" id="KW-0732">Signal</keyword>
<feature type="signal peptide" evidence="1">
    <location>
        <begin position="1"/>
        <end position="21"/>
    </location>
</feature>
<protein>
    <submittedName>
        <fullName evidence="2">Uncharacterized protein</fullName>
    </submittedName>
</protein>